<reference evidence="7 8" key="1">
    <citation type="submission" date="2024-11" db="EMBL/GenBank/DDBJ databases">
        <title>Adaptive evolution of stress response genes in parasites aligns with host niche diversity.</title>
        <authorList>
            <person name="Hahn C."/>
            <person name="Resl P."/>
        </authorList>
    </citation>
    <scope>NUCLEOTIDE SEQUENCE [LARGE SCALE GENOMIC DNA]</scope>
    <source>
        <strain evidence="7">EGGRZ-B1_66</strain>
        <tissue evidence="7">Body</tissue>
    </source>
</reference>
<evidence type="ECO:0000256" key="5">
    <source>
        <dbReference type="ARBA" id="ARBA00023186"/>
    </source>
</evidence>
<evidence type="ECO:0000256" key="4">
    <source>
        <dbReference type="ARBA" id="ARBA00022658"/>
    </source>
</evidence>
<dbReference type="InterPro" id="IPR008376">
    <property type="entry name" value="Chaperone_Ric-8_A/B"/>
</dbReference>
<dbReference type="PRINTS" id="PR01802">
    <property type="entry name" value="SYNEMBRYN"/>
</dbReference>
<dbReference type="Pfam" id="PF10165">
    <property type="entry name" value="Ric8"/>
    <property type="match status" value="1"/>
</dbReference>
<keyword evidence="5" id="KW-0143">Chaperone</keyword>
<dbReference type="PANTHER" id="PTHR12425:SF5">
    <property type="entry name" value="SYNEMBRYN"/>
    <property type="match status" value="1"/>
</dbReference>
<evidence type="ECO:0000256" key="2">
    <source>
        <dbReference type="ARBA" id="ARBA00009049"/>
    </source>
</evidence>
<sequence length="407" mass="46520">MYSVTDINAFIDELFNFKTLFLVTCFDTEEAFKALTSFEALEAIQEIFVHYTKNSTQLCDAYPLINEGNKIIFNLLYSVNSKSLSQETLSSIDLMVSTCRDMIIQKPQNVDSYMEMLKHVINFLTLVPNNSHRKIICDKSHDDLAKEDYRSKSVMRAIFRILKFFKHQHQRFFVEDENHTSSSVDENLHPVLSYLMSACKSCRPIRKYCRKKILPPLKGEVKHLPETGHTLRNRLCQLMTANHGADNVSATAAGLIYLLCKGNVDRAIKYTGFGNFAGYLSNAGLLGGKKEDEEERYSSGSSDSETEDYRRLQSGINPVTGRWEPDFMKKQMEYLSGLSEEQKEYEVMQLVEKIDRLQREGFIKPATVGEDGSVKPVEHVLELLQHVPGDLRDKCHRPSPDKDEDLG</sequence>
<dbReference type="Proteomes" id="UP001626550">
    <property type="component" value="Unassembled WGS sequence"/>
</dbReference>
<comment type="similarity">
    <text evidence="2">Belongs to the synembryn family.</text>
</comment>
<dbReference type="GO" id="GO:0005085">
    <property type="term" value="F:guanyl-nucleotide exchange factor activity"/>
    <property type="evidence" value="ECO:0007669"/>
    <property type="project" value="UniProtKB-KW"/>
</dbReference>
<keyword evidence="4" id="KW-0344">Guanine-nucleotide releasing factor</keyword>
<dbReference type="GO" id="GO:0005938">
    <property type="term" value="C:cell cortex"/>
    <property type="evidence" value="ECO:0007669"/>
    <property type="project" value="UniProtKB-SubCell"/>
</dbReference>
<feature type="region of interest" description="Disordered" evidence="6">
    <location>
        <begin position="290"/>
        <end position="309"/>
    </location>
</feature>
<dbReference type="InterPro" id="IPR019318">
    <property type="entry name" value="Gua_nucleotide_exch_fac_Ric8"/>
</dbReference>
<name>A0ABD2Q585_9PLAT</name>
<organism evidence="7 8">
    <name type="scientific">Cichlidogyrus casuarinus</name>
    <dbReference type="NCBI Taxonomy" id="1844966"/>
    <lineage>
        <taxon>Eukaryota</taxon>
        <taxon>Metazoa</taxon>
        <taxon>Spiralia</taxon>
        <taxon>Lophotrochozoa</taxon>
        <taxon>Platyhelminthes</taxon>
        <taxon>Monogenea</taxon>
        <taxon>Monopisthocotylea</taxon>
        <taxon>Dactylogyridea</taxon>
        <taxon>Ancyrocephalidae</taxon>
        <taxon>Cichlidogyrus</taxon>
    </lineage>
</organism>
<proteinExistence type="inferred from homology"/>
<dbReference type="PANTHER" id="PTHR12425">
    <property type="entry name" value="SYNEMBRYN"/>
    <property type="match status" value="1"/>
</dbReference>
<keyword evidence="3" id="KW-0963">Cytoplasm</keyword>
<evidence type="ECO:0000313" key="8">
    <source>
        <dbReference type="Proteomes" id="UP001626550"/>
    </source>
</evidence>
<keyword evidence="8" id="KW-1185">Reference proteome</keyword>
<accession>A0ABD2Q585</accession>
<evidence type="ECO:0000256" key="6">
    <source>
        <dbReference type="SAM" id="MobiDB-lite"/>
    </source>
</evidence>
<dbReference type="AlphaFoldDB" id="A0ABD2Q585"/>
<dbReference type="EMBL" id="JBJKFK010000916">
    <property type="protein sequence ID" value="KAL3314750.1"/>
    <property type="molecule type" value="Genomic_DNA"/>
</dbReference>
<comment type="subcellular location">
    <subcellularLocation>
        <location evidence="1">Cytoplasm</location>
        <location evidence="1">Cell cortex</location>
    </subcellularLocation>
</comment>
<gene>
    <name evidence="7" type="primary">RIC8B</name>
    <name evidence="7" type="ORF">Ciccas_006625</name>
</gene>
<evidence type="ECO:0000256" key="1">
    <source>
        <dbReference type="ARBA" id="ARBA00004544"/>
    </source>
</evidence>
<comment type="caution">
    <text evidence="7">The sequence shown here is derived from an EMBL/GenBank/DDBJ whole genome shotgun (WGS) entry which is preliminary data.</text>
</comment>
<evidence type="ECO:0000313" key="7">
    <source>
        <dbReference type="EMBL" id="KAL3314750.1"/>
    </source>
</evidence>
<protein>
    <submittedName>
        <fullName evidence="7">Synembryn-B</fullName>
    </submittedName>
</protein>
<evidence type="ECO:0000256" key="3">
    <source>
        <dbReference type="ARBA" id="ARBA00022490"/>
    </source>
</evidence>